<accession>A0AAE3KYA2</accession>
<reference evidence="2 3" key="1">
    <citation type="journal article" date="2011" name="Appl. Environ. Microbiol.">
        <title>Methanogenic archaea isolated from Taiwan's Chelungpu fault.</title>
        <authorList>
            <person name="Wu S.Y."/>
            <person name="Lai M.C."/>
        </authorList>
    </citation>
    <scope>NUCLEOTIDE SEQUENCE [LARGE SCALE GENOMIC DNA]</scope>
    <source>
        <strain evidence="2 3">St545Mb</strain>
    </source>
</reference>
<protein>
    <submittedName>
        <fullName evidence="2">Uncharacterized protein</fullName>
    </submittedName>
</protein>
<name>A0AAE3KYA2_9EURY</name>
<gene>
    <name evidence="2" type="ORF">PV02_01635</name>
</gene>
<dbReference type="EMBL" id="JTEO01000002">
    <property type="protein sequence ID" value="MCQ6961913.1"/>
    <property type="molecule type" value="Genomic_DNA"/>
</dbReference>
<dbReference type="Proteomes" id="UP001206983">
    <property type="component" value="Unassembled WGS sequence"/>
</dbReference>
<organism evidence="2 3">
    <name type="scientific">Methanolobus chelungpuianus</name>
    <dbReference type="NCBI Taxonomy" id="502115"/>
    <lineage>
        <taxon>Archaea</taxon>
        <taxon>Methanobacteriati</taxon>
        <taxon>Methanobacteriota</taxon>
        <taxon>Stenosarchaea group</taxon>
        <taxon>Methanomicrobia</taxon>
        <taxon>Methanosarcinales</taxon>
        <taxon>Methanosarcinaceae</taxon>
        <taxon>Methanolobus</taxon>
    </lineage>
</organism>
<evidence type="ECO:0000256" key="1">
    <source>
        <dbReference type="SAM" id="Phobius"/>
    </source>
</evidence>
<keyword evidence="1" id="KW-0472">Membrane</keyword>
<keyword evidence="1" id="KW-0812">Transmembrane</keyword>
<evidence type="ECO:0000313" key="2">
    <source>
        <dbReference type="EMBL" id="MCQ6961913.1"/>
    </source>
</evidence>
<keyword evidence="1" id="KW-1133">Transmembrane helix</keyword>
<keyword evidence="3" id="KW-1185">Reference proteome</keyword>
<dbReference type="AlphaFoldDB" id="A0AAE3KYA2"/>
<evidence type="ECO:0000313" key="3">
    <source>
        <dbReference type="Proteomes" id="UP001206983"/>
    </source>
</evidence>
<proteinExistence type="predicted"/>
<comment type="caution">
    <text evidence="2">The sequence shown here is derived from an EMBL/GenBank/DDBJ whole genome shotgun (WGS) entry which is preliminary data.</text>
</comment>
<feature type="transmembrane region" description="Helical" evidence="1">
    <location>
        <begin position="36"/>
        <end position="56"/>
    </location>
</feature>
<sequence length="92" mass="10239">MKKGIVIGFFLIIAWTTIVLIAASAIGIVTYEEVRYFFWLMPISLPIFILLFSHSSPPEMGRHGENRTRLALITTFVCLAVAFIAGILKGKP</sequence>
<feature type="transmembrane region" description="Helical" evidence="1">
    <location>
        <begin position="68"/>
        <end position="88"/>
    </location>
</feature>
<feature type="transmembrane region" description="Helical" evidence="1">
    <location>
        <begin position="7"/>
        <end position="30"/>
    </location>
</feature>